<reference evidence="9 10" key="1">
    <citation type="submission" date="2016-10" db="EMBL/GenBank/DDBJ databases">
        <authorList>
            <person name="de Groot N.N."/>
        </authorList>
    </citation>
    <scope>NUCLEOTIDE SEQUENCE [LARGE SCALE GENOMIC DNA]</scope>
    <source>
        <strain evidence="9 10">47C3B</strain>
    </source>
</reference>
<name>A0A1G7DB04_9SPHI</name>
<keyword evidence="10" id="KW-1185">Reference proteome</keyword>
<evidence type="ECO:0000313" key="10">
    <source>
        <dbReference type="Proteomes" id="UP000199072"/>
    </source>
</evidence>
<evidence type="ECO:0000256" key="5">
    <source>
        <dbReference type="ARBA" id="ARBA00022989"/>
    </source>
</evidence>
<evidence type="ECO:0000256" key="2">
    <source>
        <dbReference type="ARBA" id="ARBA00022692"/>
    </source>
</evidence>
<keyword evidence="7" id="KW-0472">Membrane</keyword>
<protein>
    <recommendedName>
        <fullName evidence="11">Glycosyl hydrolase family 71</fullName>
    </recommendedName>
</protein>
<dbReference type="RefSeq" id="WP_091150188.1">
    <property type="nucleotide sequence ID" value="NZ_FNAI01000006.1"/>
</dbReference>
<keyword evidence="3" id="KW-0378">Hydrolase</keyword>
<evidence type="ECO:0000256" key="8">
    <source>
        <dbReference type="SAM" id="SignalP"/>
    </source>
</evidence>
<evidence type="ECO:0008006" key="11">
    <source>
        <dbReference type="Google" id="ProtNLM"/>
    </source>
</evidence>
<feature type="signal peptide" evidence="8">
    <location>
        <begin position="1"/>
        <end position="25"/>
    </location>
</feature>
<keyword evidence="4" id="KW-0735">Signal-anchor</keyword>
<keyword evidence="8" id="KW-0732">Signal</keyword>
<gene>
    <name evidence="9" type="ORF">SAMN05216464_106290</name>
</gene>
<dbReference type="InterPro" id="IPR026071">
    <property type="entry name" value="Glyco_Hydrolase_99"/>
</dbReference>
<dbReference type="GO" id="GO:0004559">
    <property type="term" value="F:alpha-mannosidase activity"/>
    <property type="evidence" value="ECO:0007669"/>
    <property type="project" value="TreeGrafter"/>
</dbReference>
<dbReference type="EMBL" id="FNAI01000006">
    <property type="protein sequence ID" value="SDE48106.1"/>
    <property type="molecule type" value="Genomic_DNA"/>
</dbReference>
<dbReference type="PROSITE" id="PS51257">
    <property type="entry name" value="PROKAR_LIPOPROTEIN"/>
    <property type="match status" value="1"/>
</dbReference>
<dbReference type="OrthoDB" id="976137at2"/>
<evidence type="ECO:0000256" key="3">
    <source>
        <dbReference type="ARBA" id="ARBA00022801"/>
    </source>
</evidence>
<keyword evidence="2" id="KW-0812">Transmembrane</keyword>
<keyword evidence="6" id="KW-0333">Golgi apparatus</keyword>
<organism evidence="9 10">
    <name type="scientific">Mucilaginibacter pineti</name>
    <dbReference type="NCBI Taxonomy" id="1391627"/>
    <lineage>
        <taxon>Bacteria</taxon>
        <taxon>Pseudomonadati</taxon>
        <taxon>Bacteroidota</taxon>
        <taxon>Sphingobacteriia</taxon>
        <taxon>Sphingobacteriales</taxon>
        <taxon>Sphingobacteriaceae</taxon>
        <taxon>Mucilaginibacter</taxon>
    </lineage>
</organism>
<dbReference type="STRING" id="1391627.SAMN05216464_106290"/>
<dbReference type="Proteomes" id="UP000199072">
    <property type="component" value="Unassembled WGS sequence"/>
</dbReference>
<feature type="chain" id="PRO_5011620482" description="Glycosyl hydrolase family 71" evidence="8">
    <location>
        <begin position="26"/>
        <end position="419"/>
    </location>
</feature>
<accession>A0A1G7DB04</accession>
<sequence>MYKYLSVVSVLVLLLSCSKSSSTPAPVIDPVITKPIDTAVVVKTTAKPVVKTNSQKVFVHYMPWFEDKTTSGTGKWGQHWTMANQNPDVITNGRRQIASHYYPLTGPYASSDRDIIDYQLLLMKYAGIDGVIADWNGTHNVYDYPLIKRNTDSLFSRIPGAGLQFSICYEDASLVNVQKVAGTDMVTAAKQDMAYLQSQYFKSSTYISINSQPLLLCFGPQGLKSATEWQQAFADLTTKPRLLSLLYQGDVTGSAGGGEFFWVGASDPAPINDFYNNRSKTLATAFAGAYPGFHDFYKEGGWGNNLFTIANNGTTTLQNTLNLAKNSKLPYLQLITWNDYGEGTIIEPTLDFNFDYLITIQQYTGVKYTHIELELIYKWYTLRKKFLGNMAAQQKLTQAYNYLASLDVDKAADIINGLN</sequence>
<evidence type="ECO:0000313" key="9">
    <source>
        <dbReference type="EMBL" id="SDE48106.1"/>
    </source>
</evidence>
<comment type="subcellular location">
    <subcellularLocation>
        <location evidence="1">Golgi apparatus membrane</location>
        <topology evidence="1">Single-pass type II membrane protein</topology>
    </subcellularLocation>
</comment>
<evidence type="ECO:0000256" key="7">
    <source>
        <dbReference type="ARBA" id="ARBA00023136"/>
    </source>
</evidence>
<dbReference type="PANTHER" id="PTHR13572">
    <property type="entry name" value="ENDO-ALPHA-1,2-MANNOSIDASE"/>
    <property type="match status" value="1"/>
</dbReference>
<dbReference type="CDD" id="cd11575">
    <property type="entry name" value="GH99_GH71_like_3"/>
    <property type="match status" value="1"/>
</dbReference>
<evidence type="ECO:0000256" key="6">
    <source>
        <dbReference type="ARBA" id="ARBA00023034"/>
    </source>
</evidence>
<dbReference type="PANTHER" id="PTHR13572:SF4">
    <property type="entry name" value="RE57134P"/>
    <property type="match status" value="1"/>
</dbReference>
<evidence type="ECO:0000256" key="4">
    <source>
        <dbReference type="ARBA" id="ARBA00022968"/>
    </source>
</evidence>
<dbReference type="AlphaFoldDB" id="A0A1G7DB04"/>
<proteinExistence type="predicted"/>
<dbReference type="Gene3D" id="3.20.20.80">
    <property type="entry name" value="Glycosidases"/>
    <property type="match status" value="1"/>
</dbReference>
<evidence type="ECO:0000256" key="1">
    <source>
        <dbReference type="ARBA" id="ARBA00004323"/>
    </source>
</evidence>
<keyword evidence="5" id="KW-1133">Transmembrane helix</keyword>